<protein>
    <submittedName>
        <fullName evidence="5">SPOSA6832_01771-mRNA-1:cds</fullName>
    </submittedName>
</protein>
<organism evidence="5 6">
    <name type="scientific">Sporidiobolus salmonicolor</name>
    <name type="common">Yeast-like fungus</name>
    <name type="synonym">Sporobolomyces salmonicolor</name>
    <dbReference type="NCBI Taxonomy" id="5005"/>
    <lineage>
        <taxon>Eukaryota</taxon>
        <taxon>Fungi</taxon>
        <taxon>Dikarya</taxon>
        <taxon>Basidiomycota</taxon>
        <taxon>Pucciniomycotina</taxon>
        <taxon>Microbotryomycetes</taxon>
        <taxon>Sporidiobolales</taxon>
        <taxon>Sporidiobolaceae</taxon>
        <taxon>Sporobolomyces</taxon>
    </lineage>
</organism>
<dbReference type="Gene3D" id="3.90.470.10">
    <property type="entry name" value="Ribosomal protein L22/L17"/>
    <property type="match status" value="1"/>
</dbReference>
<keyword evidence="6" id="KW-1185">Reference proteome</keyword>
<accession>A0A0D6EJL8</accession>
<dbReference type="EMBL" id="CENE01000005">
    <property type="protein sequence ID" value="CEQ40187.1"/>
    <property type="molecule type" value="Genomic_DNA"/>
</dbReference>
<dbReference type="OrthoDB" id="416470at2759"/>
<reference evidence="6" key="1">
    <citation type="submission" date="2015-02" db="EMBL/GenBank/DDBJ databases">
        <authorList>
            <person name="Gon?alves P."/>
        </authorList>
    </citation>
    <scope>NUCLEOTIDE SEQUENCE [LARGE SCALE GENOMIC DNA]</scope>
</reference>
<evidence type="ECO:0000256" key="1">
    <source>
        <dbReference type="ARBA" id="ARBA00009451"/>
    </source>
</evidence>
<feature type="non-terminal residue" evidence="5">
    <location>
        <position position="1"/>
    </location>
</feature>
<dbReference type="PANTHER" id="PTHR13501:SF8">
    <property type="entry name" value="LARGE RIBOSOMAL SUBUNIT PROTEIN UL22M"/>
    <property type="match status" value="1"/>
</dbReference>
<evidence type="ECO:0000313" key="6">
    <source>
        <dbReference type="Proteomes" id="UP000243876"/>
    </source>
</evidence>
<dbReference type="GO" id="GO:0003735">
    <property type="term" value="F:structural constituent of ribosome"/>
    <property type="evidence" value="ECO:0007669"/>
    <property type="project" value="InterPro"/>
</dbReference>
<dbReference type="Proteomes" id="UP000243876">
    <property type="component" value="Unassembled WGS sequence"/>
</dbReference>
<evidence type="ECO:0000256" key="2">
    <source>
        <dbReference type="ARBA" id="ARBA00022980"/>
    </source>
</evidence>
<proteinExistence type="inferred from homology"/>
<dbReference type="PANTHER" id="PTHR13501">
    <property type="entry name" value="CHLOROPLAST 50S RIBOSOMAL PROTEIN L22-RELATED"/>
    <property type="match status" value="1"/>
</dbReference>
<evidence type="ECO:0000256" key="4">
    <source>
        <dbReference type="RuleBase" id="RU004005"/>
    </source>
</evidence>
<dbReference type="GO" id="GO:0006412">
    <property type="term" value="P:translation"/>
    <property type="evidence" value="ECO:0007669"/>
    <property type="project" value="InterPro"/>
</dbReference>
<dbReference type="InterPro" id="IPR047867">
    <property type="entry name" value="Ribosomal_uL22_bac/org-type"/>
</dbReference>
<gene>
    <name evidence="5" type="primary">SPOSA6832_01771</name>
</gene>
<dbReference type="InterPro" id="IPR036394">
    <property type="entry name" value="Ribosomal_uL22_sf"/>
</dbReference>
<evidence type="ECO:0000256" key="3">
    <source>
        <dbReference type="ARBA" id="ARBA00023274"/>
    </source>
</evidence>
<comment type="similarity">
    <text evidence="1 4">Belongs to the universal ribosomal protein uL22 family.</text>
</comment>
<name>A0A0D6EJL8_SPOSA</name>
<keyword evidence="2 4" id="KW-0689">Ribosomal protein</keyword>
<dbReference type="GO" id="GO:0005762">
    <property type="term" value="C:mitochondrial large ribosomal subunit"/>
    <property type="evidence" value="ECO:0007669"/>
    <property type="project" value="TreeGrafter"/>
</dbReference>
<sequence length="259" mass="28402">MQSSRSALHTLHALSRTLPSAALSRPAFEQQKRHASFSLSSLRNLLPSRKKDQTPAGADAAAAAAQAEQPVGLFDAAVEDEEVVVERQRSGYAPGAPKPATFHKSSTANFKTSRRKLNDLARLVAGRTADEALLQLQASQKKQAPRLLSMIALARDHAIAKGLSRDKLVIAQSWTTQGPSLARLDIKGRGRHGIKHHPSSKLHVLLAEGVTEEQRRRARRQDQWRASLRGLTEGDGVGVVREGRRSRPVINAPIGQWRW</sequence>
<evidence type="ECO:0000313" key="5">
    <source>
        <dbReference type="EMBL" id="CEQ40187.1"/>
    </source>
</evidence>
<dbReference type="Pfam" id="PF00237">
    <property type="entry name" value="Ribosomal_L22"/>
    <property type="match status" value="1"/>
</dbReference>
<dbReference type="SUPFAM" id="SSF54843">
    <property type="entry name" value="Ribosomal protein L22"/>
    <property type="match status" value="1"/>
</dbReference>
<dbReference type="AlphaFoldDB" id="A0A0D6EJL8"/>
<dbReference type="InterPro" id="IPR001063">
    <property type="entry name" value="Ribosomal_uL22"/>
</dbReference>
<keyword evidence="3 4" id="KW-0687">Ribonucleoprotein</keyword>